<name>A0A6J7WZF6_9CAUD</name>
<accession>A0A6J7WZF6</accession>
<gene>
    <name evidence="1" type="ORF">UFOVP365_54</name>
</gene>
<organism evidence="1">
    <name type="scientific">uncultured Caudovirales phage</name>
    <dbReference type="NCBI Taxonomy" id="2100421"/>
    <lineage>
        <taxon>Viruses</taxon>
        <taxon>Duplodnaviria</taxon>
        <taxon>Heunggongvirae</taxon>
        <taxon>Uroviricota</taxon>
        <taxon>Caudoviricetes</taxon>
        <taxon>Peduoviridae</taxon>
        <taxon>Maltschvirus</taxon>
        <taxon>Maltschvirus maltsch</taxon>
    </lineage>
</organism>
<protein>
    <submittedName>
        <fullName evidence="1">Uncharacterized protein</fullName>
    </submittedName>
</protein>
<proteinExistence type="predicted"/>
<evidence type="ECO:0000313" key="1">
    <source>
        <dbReference type="EMBL" id="CAB5223120.1"/>
    </source>
</evidence>
<sequence length="123" mass="12521">MAFYAGKTGSVSVNGATQPLTDWSIDIKCENIDTTNFSDVGYQSNYPGVFSAEITASGPYDGGAGASVGASVAFILVASNDVGAPSITVTARISSIKIDVNVKGVAQISYTASSNGSFSTISY</sequence>
<dbReference type="EMBL" id="LR798309">
    <property type="protein sequence ID" value="CAB5223120.1"/>
    <property type="molecule type" value="Genomic_DNA"/>
</dbReference>
<reference evidence="1" key="1">
    <citation type="submission" date="2020-05" db="EMBL/GenBank/DDBJ databases">
        <authorList>
            <person name="Chiriac C."/>
            <person name="Salcher M."/>
            <person name="Ghai R."/>
            <person name="Kavagutti S V."/>
        </authorList>
    </citation>
    <scope>NUCLEOTIDE SEQUENCE</scope>
</reference>